<accession>A0A218WQF1</accession>
<proteinExistence type="predicted"/>
<feature type="region of interest" description="Disordered" evidence="1">
    <location>
        <begin position="1"/>
        <end position="52"/>
    </location>
</feature>
<evidence type="ECO:0000313" key="3">
    <source>
        <dbReference type="Proteomes" id="UP000197138"/>
    </source>
</evidence>
<sequence>MNDNGGGLGREGEEVDEDVAGDGQKGKRNRGGHGVKEKKKGRELRRSCCDSDLNRKKTRRGRWIKELLVMAPD</sequence>
<evidence type="ECO:0000313" key="2">
    <source>
        <dbReference type="EMBL" id="OWM74698.1"/>
    </source>
</evidence>
<dbReference type="Proteomes" id="UP000197138">
    <property type="component" value="Unassembled WGS sequence"/>
</dbReference>
<gene>
    <name evidence="2" type="ORF">CDL15_Pgr004661</name>
</gene>
<feature type="compositionally biased region" description="Basic residues" evidence="1">
    <location>
        <begin position="26"/>
        <end position="43"/>
    </location>
</feature>
<comment type="caution">
    <text evidence="2">The sequence shown here is derived from an EMBL/GenBank/DDBJ whole genome shotgun (WGS) entry which is preliminary data.</text>
</comment>
<name>A0A218WQF1_PUNGR</name>
<reference evidence="3" key="1">
    <citation type="journal article" date="2017" name="Plant J.">
        <title>The pomegranate (Punica granatum L.) genome and the genomics of punicalagin biosynthesis.</title>
        <authorList>
            <person name="Qin G."/>
            <person name="Xu C."/>
            <person name="Ming R."/>
            <person name="Tang H."/>
            <person name="Guyot R."/>
            <person name="Kramer E.M."/>
            <person name="Hu Y."/>
            <person name="Yi X."/>
            <person name="Qi Y."/>
            <person name="Xu X."/>
            <person name="Gao Z."/>
            <person name="Pan H."/>
            <person name="Jian J."/>
            <person name="Tian Y."/>
            <person name="Yue Z."/>
            <person name="Xu Y."/>
        </authorList>
    </citation>
    <scope>NUCLEOTIDE SEQUENCE [LARGE SCALE GENOMIC DNA]</scope>
    <source>
        <strain evidence="3">cv. Dabenzi</strain>
    </source>
</reference>
<dbReference type="EMBL" id="MTKT01003655">
    <property type="protein sequence ID" value="OWM74698.1"/>
    <property type="molecule type" value="Genomic_DNA"/>
</dbReference>
<protein>
    <submittedName>
        <fullName evidence="2">Uncharacterized protein</fullName>
    </submittedName>
</protein>
<dbReference type="AlphaFoldDB" id="A0A218WQF1"/>
<evidence type="ECO:0000256" key="1">
    <source>
        <dbReference type="SAM" id="MobiDB-lite"/>
    </source>
</evidence>
<organism evidence="2 3">
    <name type="scientific">Punica granatum</name>
    <name type="common">Pomegranate</name>
    <dbReference type="NCBI Taxonomy" id="22663"/>
    <lineage>
        <taxon>Eukaryota</taxon>
        <taxon>Viridiplantae</taxon>
        <taxon>Streptophyta</taxon>
        <taxon>Embryophyta</taxon>
        <taxon>Tracheophyta</taxon>
        <taxon>Spermatophyta</taxon>
        <taxon>Magnoliopsida</taxon>
        <taxon>eudicotyledons</taxon>
        <taxon>Gunneridae</taxon>
        <taxon>Pentapetalae</taxon>
        <taxon>rosids</taxon>
        <taxon>malvids</taxon>
        <taxon>Myrtales</taxon>
        <taxon>Lythraceae</taxon>
        <taxon>Punica</taxon>
    </lineage>
</organism>